<reference evidence="2 3" key="1">
    <citation type="journal article" date="2021" name="Int. J. Syst. Evol. Microbiol.">
        <title>Amazonocrinis nigriterrae gen. nov., sp. nov., Atlanticothrix silvestris gen. nov., sp. nov. and Dendronalium phyllosphericum gen. nov., sp. nov., nostocacean cyanobacteria from Brazilian environments.</title>
        <authorList>
            <person name="Alvarenga D.O."/>
            <person name="Andreote A.P.D."/>
            <person name="Branco L.H.Z."/>
            <person name="Delbaje E."/>
            <person name="Cruz R.B."/>
            <person name="Varani A.M."/>
            <person name="Fiore M.F."/>
        </authorList>
    </citation>
    <scope>NUCLEOTIDE SEQUENCE [LARGE SCALE GENOMIC DNA]</scope>
    <source>
        <strain evidence="2 3">CENA357</strain>
    </source>
</reference>
<dbReference type="Proteomes" id="UP000599391">
    <property type="component" value="Unassembled WGS sequence"/>
</dbReference>
<dbReference type="NCBIfam" id="TIGR04155">
    <property type="entry name" value="cyano_PEP"/>
    <property type="match status" value="1"/>
</dbReference>
<organism evidence="2 3">
    <name type="scientific">Atlanticothrix silvestris CENA357</name>
    <dbReference type="NCBI Taxonomy" id="1725252"/>
    <lineage>
        <taxon>Bacteria</taxon>
        <taxon>Bacillati</taxon>
        <taxon>Cyanobacteriota</taxon>
        <taxon>Cyanophyceae</taxon>
        <taxon>Nostocales</taxon>
        <taxon>Nodulariaceae</taxon>
        <taxon>Atlanticothrix</taxon>
        <taxon>Atlanticothrix silvestris</taxon>
    </lineage>
</organism>
<name>A0A8J7L3R1_9CYAN</name>
<sequence>MPISLKHSILTTGTVSLLSLSSLAFATPSYAVSLDLTSWNTIGDVNPIASGQVTLNSGTVNTVFTGGGTGSLEEFLTVPAGSLDPDPDNFIFSTFGSAIKTTFTGIQVGDVFNFNWDFSTSDADSVFVTINNSVIPLAASGNVFKYSFTNAGNYNVGIGIVDVNDSIGGSQFTVSNANFEPVPEPLTILGSFTALGFGVAMRRRFGKKNSV</sequence>
<dbReference type="NCBIfam" id="TIGR02595">
    <property type="entry name" value="PEP_CTERM"/>
    <property type="match status" value="1"/>
</dbReference>
<evidence type="ECO:0000256" key="1">
    <source>
        <dbReference type="SAM" id="SignalP"/>
    </source>
</evidence>
<dbReference type="InterPro" id="IPR013424">
    <property type="entry name" value="Ice-binding_C"/>
</dbReference>
<proteinExistence type="predicted"/>
<evidence type="ECO:0000313" key="2">
    <source>
        <dbReference type="EMBL" id="MBH8551152.1"/>
    </source>
</evidence>
<dbReference type="InterPro" id="IPR026374">
    <property type="entry name" value="Cyano_PEP"/>
</dbReference>
<comment type="caution">
    <text evidence="2">The sequence shown here is derived from an EMBL/GenBank/DDBJ whole genome shotgun (WGS) entry which is preliminary data.</text>
</comment>
<dbReference type="AlphaFoldDB" id="A0A8J7L3R1"/>
<accession>A0A8J7L3R1</accession>
<keyword evidence="3" id="KW-1185">Reference proteome</keyword>
<keyword evidence="1" id="KW-0732">Signal</keyword>
<evidence type="ECO:0000313" key="3">
    <source>
        <dbReference type="Proteomes" id="UP000599391"/>
    </source>
</evidence>
<protein>
    <submittedName>
        <fullName evidence="2">PEP-CTERM sorting domain-containing protein</fullName>
    </submittedName>
</protein>
<feature type="chain" id="PRO_5035209675" evidence="1">
    <location>
        <begin position="27"/>
        <end position="211"/>
    </location>
</feature>
<gene>
    <name evidence="2" type="ORF">I8751_01860</name>
</gene>
<dbReference type="RefSeq" id="WP_214437460.1">
    <property type="nucleotide sequence ID" value="NZ_JAECZB010000002.1"/>
</dbReference>
<feature type="signal peptide" evidence="1">
    <location>
        <begin position="1"/>
        <end position="26"/>
    </location>
</feature>
<dbReference type="EMBL" id="JAECZB010000002">
    <property type="protein sequence ID" value="MBH8551152.1"/>
    <property type="molecule type" value="Genomic_DNA"/>
</dbReference>